<accession>A0A1H3ADR9</accession>
<dbReference type="STRING" id="589385.SAMN05421504_102888"/>
<dbReference type="SUPFAM" id="SSF52540">
    <property type="entry name" value="P-loop containing nucleoside triphosphate hydrolases"/>
    <property type="match status" value="1"/>
</dbReference>
<organism evidence="1 2">
    <name type="scientific">Amycolatopsis xylanica</name>
    <dbReference type="NCBI Taxonomy" id="589385"/>
    <lineage>
        <taxon>Bacteria</taxon>
        <taxon>Bacillati</taxon>
        <taxon>Actinomycetota</taxon>
        <taxon>Actinomycetes</taxon>
        <taxon>Pseudonocardiales</taxon>
        <taxon>Pseudonocardiaceae</taxon>
        <taxon>Amycolatopsis</taxon>
    </lineage>
</organism>
<keyword evidence="1" id="KW-0808">Transferase</keyword>
<gene>
    <name evidence="1" type="ORF">SAMN05421504_102888</name>
</gene>
<dbReference type="EMBL" id="FNON01000002">
    <property type="protein sequence ID" value="SDX27803.1"/>
    <property type="molecule type" value="Genomic_DNA"/>
</dbReference>
<dbReference type="InterPro" id="IPR027417">
    <property type="entry name" value="P-loop_NTPase"/>
</dbReference>
<evidence type="ECO:0000313" key="2">
    <source>
        <dbReference type="Proteomes" id="UP000199515"/>
    </source>
</evidence>
<dbReference type="RefSeq" id="WP_245757280.1">
    <property type="nucleotide sequence ID" value="NZ_FNON01000002.1"/>
</dbReference>
<reference evidence="1 2" key="1">
    <citation type="submission" date="2016-10" db="EMBL/GenBank/DDBJ databases">
        <authorList>
            <person name="de Groot N.N."/>
        </authorList>
    </citation>
    <scope>NUCLEOTIDE SEQUENCE [LARGE SCALE GENOMIC DNA]</scope>
    <source>
        <strain evidence="1 2">CPCC 202699</strain>
    </source>
</reference>
<sequence length="175" mass="20340">MMRRVAVIGGSGSGKTTFADRLGQATGLPVTHLDELYWQPGWTQLPLPEFRARQEELVAHDRWIIDGNYSSTMDIRLPLADTVIFLDLPRRIRMRRVLVRTARRFGRTGPAPGCVERLDPEFLRWVWRWDLDSRERVTDGLREHASHARQLLVTSPREAKLLLRRLREQNGHAVR</sequence>
<dbReference type="Gene3D" id="3.40.50.300">
    <property type="entry name" value="P-loop containing nucleotide triphosphate hydrolases"/>
    <property type="match status" value="1"/>
</dbReference>
<proteinExistence type="predicted"/>
<protein>
    <submittedName>
        <fullName evidence="1">Adenylate kinase</fullName>
    </submittedName>
</protein>
<dbReference type="GO" id="GO:0016301">
    <property type="term" value="F:kinase activity"/>
    <property type="evidence" value="ECO:0007669"/>
    <property type="project" value="UniProtKB-KW"/>
</dbReference>
<dbReference type="PANTHER" id="PTHR37816">
    <property type="entry name" value="YALI0E33011P"/>
    <property type="match status" value="1"/>
</dbReference>
<evidence type="ECO:0000313" key="1">
    <source>
        <dbReference type="EMBL" id="SDX27803.1"/>
    </source>
</evidence>
<keyword evidence="2" id="KW-1185">Reference proteome</keyword>
<name>A0A1H3ADR9_9PSEU</name>
<dbReference type="InterPro" id="IPR052922">
    <property type="entry name" value="Cytidylate_Kinase-2"/>
</dbReference>
<keyword evidence="1" id="KW-0418">Kinase</keyword>
<dbReference type="Proteomes" id="UP000199515">
    <property type="component" value="Unassembled WGS sequence"/>
</dbReference>
<dbReference type="PANTHER" id="PTHR37816:SF1">
    <property type="entry name" value="TOXIN"/>
    <property type="match status" value="1"/>
</dbReference>
<dbReference type="AlphaFoldDB" id="A0A1H3ADR9"/>